<evidence type="ECO:0000313" key="2">
    <source>
        <dbReference type="Proteomes" id="UP000199524"/>
    </source>
</evidence>
<gene>
    <name evidence="1" type="ORF">SAMN05216598_1062</name>
</gene>
<evidence type="ECO:0000313" key="1">
    <source>
        <dbReference type="EMBL" id="SDS27225.1"/>
    </source>
</evidence>
<reference evidence="2" key="1">
    <citation type="submission" date="2016-10" db="EMBL/GenBank/DDBJ databases">
        <authorList>
            <person name="Varghese N."/>
            <person name="Submissions S."/>
        </authorList>
    </citation>
    <scope>NUCLEOTIDE SEQUENCE [LARGE SCALE GENOMIC DNA]</scope>
    <source>
        <strain evidence="2">ATCC 23835</strain>
    </source>
</reference>
<dbReference type="Proteomes" id="UP000199524">
    <property type="component" value="Chromosome I"/>
</dbReference>
<protein>
    <submittedName>
        <fullName evidence="1">Uncharacterized protein</fullName>
    </submittedName>
</protein>
<dbReference type="AlphaFoldDB" id="A0A1H1QV53"/>
<name>A0A1H1QV53_9PSED</name>
<sequence>MNPASLQSHLGILEQKKSMQQFGEIFIEALTRHLGNIKIPSRPISENFRRPPLLAQIDQIITIQNSMHEVLCHPTTQEAQANAEKTFRSFLKKSNTDAGILKFFNGWNETHKTTSLVSAKIIMRLSADALSVPAENRAGYHNAMAHMHEVAKDDFGLGHKGHDGMYNYMTAAFGAPDWVENQYKVDACEEFAAFLYATGVAKHTLPMDSTEHKQSIMDAMMTAIASELWNGREYNFIAQHIEKSLFLSILY</sequence>
<dbReference type="RefSeq" id="WP_232000471.1">
    <property type="nucleotide sequence ID" value="NZ_LT629777.1"/>
</dbReference>
<proteinExistence type="predicted"/>
<keyword evidence="2" id="KW-1185">Reference proteome</keyword>
<dbReference type="EMBL" id="LT629777">
    <property type="protein sequence ID" value="SDS27225.1"/>
    <property type="molecule type" value="Genomic_DNA"/>
</dbReference>
<accession>A0A1H1QV53</accession>
<organism evidence="1 2">
    <name type="scientific">Pseudomonas asplenii</name>
    <dbReference type="NCBI Taxonomy" id="53407"/>
    <lineage>
        <taxon>Bacteria</taxon>
        <taxon>Pseudomonadati</taxon>
        <taxon>Pseudomonadota</taxon>
        <taxon>Gammaproteobacteria</taxon>
        <taxon>Pseudomonadales</taxon>
        <taxon>Pseudomonadaceae</taxon>
        <taxon>Pseudomonas</taxon>
    </lineage>
</organism>
<dbReference type="GeneID" id="300206090"/>